<comment type="similarity">
    <text evidence="2 6">Belongs to the RRF family.</text>
</comment>
<dbReference type="eggNOG" id="COG0233">
    <property type="taxonomic scope" value="Bacteria"/>
</dbReference>
<dbReference type="InterPro" id="IPR036191">
    <property type="entry name" value="RRF_sf"/>
</dbReference>
<proteinExistence type="inferred from homology"/>
<dbReference type="GO" id="GO:0005829">
    <property type="term" value="C:cytosol"/>
    <property type="evidence" value="ECO:0007669"/>
    <property type="project" value="GOC"/>
</dbReference>
<dbReference type="GO" id="GO:0002184">
    <property type="term" value="P:cytoplasmic translational termination"/>
    <property type="evidence" value="ECO:0007669"/>
    <property type="project" value="TreeGrafter"/>
</dbReference>
<dbReference type="PANTHER" id="PTHR20982">
    <property type="entry name" value="RIBOSOME RECYCLING FACTOR"/>
    <property type="match status" value="1"/>
</dbReference>
<dbReference type="InterPro" id="IPR023584">
    <property type="entry name" value="Ribosome_recyc_fac_dom"/>
</dbReference>
<sequence length="185" mass="20938">MLNEIFNKQKSQNEKSLEALKKEFTTLRTGKVNIHILDHILIDYYGSQTPLNQVATILANDASTLSITPWEKTMLKTIESAIAAANIGVNPNNDGESVKLFFPPMTREQREENVKQAKAMGEKAKISIRNIRKDANDSIKKLEKDKALSEDEAKKAYDEVQKLTDNYITKIDESVKNKESELLKV</sequence>
<dbReference type="PANTHER" id="PTHR20982:SF3">
    <property type="entry name" value="MITOCHONDRIAL RIBOSOME RECYCLING FACTOR PSEUDO 1"/>
    <property type="match status" value="1"/>
</dbReference>
<organism evidence="9 10">
    <name type="scientific">Campylobacter cuniculorum DSM 23162 = LMG 24588</name>
    <dbReference type="NCBI Taxonomy" id="1121267"/>
    <lineage>
        <taxon>Bacteria</taxon>
        <taxon>Pseudomonadati</taxon>
        <taxon>Campylobacterota</taxon>
        <taxon>Epsilonproteobacteria</taxon>
        <taxon>Campylobacterales</taxon>
        <taxon>Campylobacteraceae</taxon>
        <taxon>Campylobacter</taxon>
    </lineage>
</organism>
<evidence type="ECO:0000256" key="6">
    <source>
        <dbReference type="HAMAP-Rule" id="MF_00040"/>
    </source>
</evidence>
<evidence type="ECO:0000256" key="5">
    <source>
        <dbReference type="ARBA" id="ARBA00025050"/>
    </source>
</evidence>
<dbReference type="Gene3D" id="1.10.132.20">
    <property type="entry name" value="Ribosome-recycling factor"/>
    <property type="match status" value="1"/>
</dbReference>
<comment type="function">
    <text evidence="5 6">Responsible for the release of ribosomes from messenger RNA at the termination of protein biosynthesis. May increase the efficiency of translation by recycling ribosomes from one round of translation to another.</text>
</comment>
<protein>
    <recommendedName>
        <fullName evidence="6">Ribosome-recycling factor</fullName>
        <shortName evidence="6">RRF</shortName>
    </recommendedName>
    <alternativeName>
        <fullName evidence="6">Ribosome-releasing factor</fullName>
    </alternativeName>
</protein>
<dbReference type="HAMAP" id="MF_00040">
    <property type="entry name" value="RRF"/>
    <property type="match status" value="1"/>
</dbReference>
<dbReference type="FunFam" id="1.10.132.20:FF:000001">
    <property type="entry name" value="Ribosome-recycling factor"/>
    <property type="match status" value="1"/>
</dbReference>
<reference evidence="9 10" key="1">
    <citation type="submission" date="2017-04" db="EMBL/GenBank/DDBJ databases">
        <title>Complete genome sequence of the Campylobacter cuniculorum type strain LMG24588.</title>
        <authorList>
            <person name="Miller W.G."/>
            <person name="Yee E."/>
            <person name="Revez J."/>
            <person name="Bono J.L."/>
            <person name="Rossi M."/>
        </authorList>
    </citation>
    <scope>NUCLEOTIDE SEQUENCE [LARGE SCALE GENOMIC DNA]</scope>
    <source>
        <strain evidence="9 10">LMG 24588</strain>
    </source>
</reference>
<dbReference type="CDD" id="cd00520">
    <property type="entry name" value="RRF"/>
    <property type="match status" value="1"/>
</dbReference>
<dbReference type="NCBIfam" id="TIGR00496">
    <property type="entry name" value="frr"/>
    <property type="match status" value="1"/>
</dbReference>
<dbReference type="AlphaFoldDB" id="A0A1W6BVT8"/>
<dbReference type="OrthoDB" id="9804006at2"/>
<comment type="subcellular location">
    <subcellularLocation>
        <location evidence="1 6">Cytoplasm</location>
    </subcellularLocation>
</comment>
<keyword evidence="4 6" id="KW-0648">Protein biosynthesis</keyword>
<evidence type="ECO:0000313" key="9">
    <source>
        <dbReference type="EMBL" id="ARJ56223.1"/>
    </source>
</evidence>
<gene>
    <name evidence="6 9" type="primary">frr</name>
    <name evidence="9" type="ORF">CCUN_0588</name>
</gene>
<dbReference type="RefSeq" id="WP_027306323.1">
    <property type="nucleotide sequence ID" value="NZ_CP020867.1"/>
</dbReference>
<feature type="coiled-coil region" evidence="7">
    <location>
        <begin position="132"/>
        <end position="166"/>
    </location>
</feature>
<dbReference type="InterPro" id="IPR002661">
    <property type="entry name" value="Ribosome_recyc_fac"/>
</dbReference>
<name>A0A1W6BVT8_9BACT</name>
<accession>A0A1W6BVT8</accession>
<keyword evidence="7" id="KW-0175">Coiled coil</keyword>
<dbReference type="Pfam" id="PF01765">
    <property type="entry name" value="RRF"/>
    <property type="match status" value="1"/>
</dbReference>
<dbReference type="FunFam" id="3.30.1360.40:FF:000001">
    <property type="entry name" value="Ribosome-recycling factor"/>
    <property type="match status" value="1"/>
</dbReference>
<keyword evidence="3 6" id="KW-0963">Cytoplasm</keyword>
<evidence type="ECO:0000259" key="8">
    <source>
        <dbReference type="Pfam" id="PF01765"/>
    </source>
</evidence>
<dbReference type="GO" id="GO:0043023">
    <property type="term" value="F:ribosomal large subunit binding"/>
    <property type="evidence" value="ECO:0007669"/>
    <property type="project" value="TreeGrafter"/>
</dbReference>
<dbReference type="Gene3D" id="3.30.1360.40">
    <property type="match status" value="1"/>
</dbReference>
<dbReference type="EMBL" id="CP020867">
    <property type="protein sequence ID" value="ARJ56223.1"/>
    <property type="molecule type" value="Genomic_DNA"/>
</dbReference>
<evidence type="ECO:0000256" key="2">
    <source>
        <dbReference type="ARBA" id="ARBA00005912"/>
    </source>
</evidence>
<dbReference type="Proteomes" id="UP000192902">
    <property type="component" value="Chromosome"/>
</dbReference>
<evidence type="ECO:0000256" key="4">
    <source>
        <dbReference type="ARBA" id="ARBA00022917"/>
    </source>
</evidence>
<dbReference type="SUPFAM" id="SSF55194">
    <property type="entry name" value="Ribosome recycling factor, RRF"/>
    <property type="match status" value="1"/>
</dbReference>
<evidence type="ECO:0000313" key="10">
    <source>
        <dbReference type="Proteomes" id="UP000192902"/>
    </source>
</evidence>
<evidence type="ECO:0000256" key="7">
    <source>
        <dbReference type="SAM" id="Coils"/>
    </source>
</evidence>
<evidence type="ECO:0000256" key="1">
    <source>
        <dbReference type="ARBA" id="ARBA00004496"/>
    </source>
</evidence>
<dbReference type="STRING" id="1121267.CCUN_0588"/>
<evidence type="ECO:0000256" key="3">
    <source>
        <dbReference type="ARBA" id="ARBA00022490"/>
    </source>
</evidence>
<feature type="domain" description="Ribosome recycling factor" evidence="8">
    <location>
        <begin position="20"/>
        <end position="183"/>
    </location>
</feature>
<dbReference type="KEGG" id="ccun:CCUN_0588"/>